<feature type="transmembrane region" description="Helical" evidence="7">
    <location>
        <begin position="40"/>
        <end position="61"/>
    </location>
</feature>
<protein>
    <recommendedName>
        <fullName evidence="8">Rhodopsin domain-containing protein</fullName>
    </recommendedName>
</protein>
<evidence type="ECO:0000256" key="2">
    <source>
        <dbReference type="ARBA" id="ARBA00022692"/>
    </source>
</evidence>
<dbReference type="PANTHER" id="PTHR33048">
    <property type="entry name" value="PTH11-LIKE INTEGRAL MEMBRANE PROTEIN (AFU_ORTHOLOGUE AFUA_5G11245)"/>
    <property type="match status" value="1"/>
</dbReference>
<dbReference type="EMBL" id="LKEA01000001">
    <property type="protein sequence ID" value="ROW12542.1"/>
    <property type="molecule type" value="Genomic_DNA"/>
</dbReference>
<keyword evidence="2 7" id="KW-0812">Transmembrane</keyword>
<feature type="transmembrane region" description="Helical" evidence="7">
    <location>
        <begin position="240"/>
        <end position="258"/>
    </location>
</feature>
<comment type="caution">
    <text evidence="9">The sequence shown here is derived from an EMBL/GenBank/DDBJ whole genome shotgun (WGS) entry which is preliminary data.</text>
</comment>
<dbReference type="STRING" id="356882.A0A423X9B1"/>
<dbReference type="AlphaFoldDB" id="A0A423X9B1"/>
<feature type="transmembrane region" description="Helical" evidence="7">
    <location>
        <begin position="152"/>
        <end position="177"/>
    </location>
</feature>
<feature type="transmembrane region" description="Helical" evidence="7">
    <location>
        <begin position="197"/>
        <end position="220"/>
    </location>
</feature>
<reference evidence="9 10" key="1">
    <citation type="submission" date="2015-09" db="EMBL/GenBank/DDBJ databases">
        <title>Host preference determinants of Valsa canker pathogens revealed by comparative genomics.</title>
        <authorList>
            <person name="Yin Z."/>
            <person name="Huang L."/>
        </authorList>
    </citation>
    <scope>NUCLEOTIDE SEQUENCE [LARGE SCALE GENOMIC DNA]</scope>
    <source>
        <strain evidence="9 10">03-1</strain>
    </source>
</reference>
<sequence length="405" mass="45261">MSHAPSLIIPREALNLSGPSLQPPAGVQPQLDNPPNRNDVAVPVIVTCIVVSSVLILVRIYSKLISKEFHLRDSTGLAFKVFYWPCIYYNWCLTYTPGWMVHQWDISLKELIAYNHVTFVAMIFYTLMLASVKIAILLEFTAIFVPRGTRNYFFWISYLTIGVILVWNIIGLVFVNANCYPYKGNWDPFAVGRFCRFNMLQLGVASAAGNFVFDIVPLFLPQKIIWGLNASMDRKVGVSIIFLIGILGCTSALIRLVNSIQLLRSADTTYVYGIVGMCGLGEATCGILVLCVPFIPKAVTSTAQTRAFASLKSWTASFREPGSSRRGPTWPSGSSMKTRRQGVYHKFSKQPLATQSTPRTRQHDPTITRVTRISMTEEYNPDPGDIHNYYLRDLPSHDAVGTGSR</sequence>
<dbReference type="InterPro" id="IPR049326">
    <property type="entry name" value="Rhodopsin_dom_fungi"/>
</dbReference>
<dbReference type="Proteomes" id="UP000283895">
    <property type="component" value="Unassembled WGS sequence"/>
</dbReference>
<evidence type="ECO:0000313" key="10">
    <source>
        <dbReference type="Proteomes" id="UP000283895"/>
    </source>
</evidence>
<keyword evidence="3 7" id="KW-1133">Transmembrane helix</keyword>
<feature type="transmembrane region" description="Helical" evidence="7">
    <location>
        <begin position="122"/>
        <end position="145"/>
    </location>
</feature>
<feature type="domain" description="Rhodopsin" evidence="8">
    <location>
        <begin position="58"/>
        <end position="297"/>
    </location>
</feature>
<evidence type="ECO:0000256" key="7">
    <source>
        <dbReference type="SAM" id="Phobius"/>
    </source>
</evidence>
<evidence type="ECO:0000256" key="1">
    <source>
        <dbReference type="ARBA" id="ARBA00004141"/>
    </source>
</evidence>
<evidence type="ECO:0000256" key="5">
    <source>
        <dbReference type="ARBA" id="ARBA00038359"/>
    </source>
</evidence>
<dbReference type="OrthoDB" id="444631at2759"/>
<accession>A0A423X9B1</accession>
<gene>
    <name evidence="9" type="ORF">VMCG_00505</name>
</gene>
<evidence type="ECO:0000259" key="8">
    <source>
        <dbReference type="Pfam" id="PF20684"/>
    </source>
</evidence>
<comment type="subcellular location">
    <subcellularLocation>
        <location evidence="1">Membrane</location>
        <topology evidence="1">Multi-pass membrane protein</topology>
    </subcellularLocation>
</comment>
<evidence type="ECO:0000256" key="3">
    <source>
        <dbReference type="ARBA" id="ARBA00022989"/>
    </source>
</evidence>
<comment type="similarity">
    <text evidence="5">Belongs to the SAT4 family.</text>
</comment>
<keyword evidence="10" id="KW-1185">Reference proteome</keyword>
<organism evidence="9 10">
    <name type="scientific">Cytospora schulzeri</name>
    <dbReference type="NCBI Taxonomy" id="448051"/>
    <lineage>
        <taxon>Eukaryota</taxon>
        <taxon>Fungi</taxon>
        <taxon>Dikarya</taxon>
        <taxon>Ascomycota</taxon>
        <taxon>Pezizomycotina</taxon>
        <taxon>Sordariomycetes</taxon>
        <taxon>Sordariomycetidae</taxon>
        <taxon>Diaporthales</taxon>
        <taxon>Cytosporaceae</taxon>
        <taxon>Cytospora</taxon>
    </lineage>
</organism>
<evidence type="ECO:0000313" key="9">
    <source>
        <dbReference type="EMBL" id="ROW12542.1"/>
    </source>
</evidence>
<feature type="transmembrane region" description="Helical" evidence="7">
    <location>
        <begin position="270"/>
        <end position="295"/>
    </location>
</feature>
<keyword evidence="4 7" id="KW-0472">Membrane</keyword>
<dbReference type="InterPro" id="IPR052337">
    <property type="entry name" value="SAT4-like"/>
</dbReference>
<evidence type="ECO:0000256" key="6">
    <source>
        <dbReference type="SAM" id="MobiDB-lite"/>
    </source>
</evidence>
<feature type="region of interest" description="Disordered" evidence="6">
    <location>
        <begin position="319"/>
        <end position="341"/>
    </location>
</feature>
<evidence type="ECO:0000256" key="4">
    <source>
        <dbReference type="ARBA" id="ARBA00023136"/>
    </source>
</evidence>
<dbReference type="GO" id="GO:0016020">
    <property type="term" value="C:membrane"/>
    <property type="evidence" value="ECO:0007669"/>
    <property type="project" value="UniProtKB-SubCell"/>
</dbReference>
<proteinExistence type="inferred from homology"/>
<dbReference type="Pfam" id="PF20684">
    <property type="entry name" value="Fung_rhodopsin"/>
    <property type="match status" value="1"/>
</dbReference>
<feature type="transmembrane region" description="Helical" evidence="7">
    <location>
        <begin position="81"/>
        <end position="102"/>
    </location>
</feature>
<dbReference type="PANTHER" id="PTHR33048:SF158">
    <property type="entry name" value="MEMBRANE PROTEIN PTH11-LIKE, PUTATIVE-RELATED"/>
    <property type="match status" value="1"/>
</dbReference>
<name>A0A423X9B1_9PEZI</name>